<keyword evidence="1" id="KW-0812">Transmembrane</keyword>
<feature type="transmembrane region" description="Helical" evidence="1">
    <location>
        <begin position="121"/>
        <end position="144"/>
    </location>
</feature>
<organism evidence="2 3">
    <name type="scientific">Lactobacillus xylocopicola</name>
    <dbReference type="NCBI Taxonomy" id="2976676"/>
    <lineage>
        <taxon>Bacteria</taxon>
        <taxon>Bacillati</taxon>
        <taxon>Bacillota</taxon>
        <taxon>Bacilli</taxon>
        <taxon>Lactobacillales</taxon>
        <taxon>Lactobacillaceae</taxon>
        <taxon>Lactobacillus</taxon>
    </lineage>
</organism>
<dbReference type="EMBL" id="AP026803">
    <property type="protein sequence ID" value="BDR60038.1"/>
    <property type="molecule type" value="Genomic_DNA"/>
</dbReference>
<name>A0ABM8BFQ1_9LACO</name>
<evidence type="ECO:0000313" key="2">
    <source>
        <dbReference type="EMBL" id="BDR60038.1"/>
    </source>
</evidence>
<keyword evidence="3" id="KW-1185">Reference proteome</keyword>
<evidence type="ECO:0000313" key="3">
    <source>
        <dbReference type="Proteomes" id="UP001321741"/>
    </source>
</evidence>
<feature type="transmembrane region" description="Helical" evidence="1">
    <location>
        <begin position="151"/>
        <end position="168"/>
    </location>
</feature>
<keyword evidence="1" id="KW-1133">Transmembrane helix</keyword>
<feature type="transmembrane region" description="Helical" evidence="1">
    <location>
        <begin position="88"/>
        <end position="109"/>
    </location>
</feature>
<keyword evidence="1" id="KW-0472">Membrane</keyword>
<protein>
    <submittedName>
        <fullName evidence="2">Uncharacterized protein</fullName>
    </submittedName>
</protein>
<feature type="transmembrane region" description="Helical" evidence="1">
    <location>
        <begin position="49"/>
        <end position="68"/>
    </location>
</feature>
<evidence type="ECO:0000256" key="1">
    <source>
        <dbReference type="SAM" id="Phobius"/>
    </source>
</evidence>
<sequence length="194" mass="22325">MRVKRTSFRLILIGLLIIALGLWGGFYTITNNDVKDMEVVNAYINRSLVPLYLQPIVLVLLYSQILPFRRIRLFVGVRRQTEQMVMKLMGLAIVYCCIFVVGLCVPYLLTGWPLFRNGSPIVGSGIILLHIGVFLFLAWLLVGAYNIPHPYLLLFAVIILSLLYNFYVEEKLLIFYSPLYDPLYRAIHKIYGGY</sequence>
<gene>
    <name evidence="2" type="ORF">KIM322_02990</name>
</gene>
<proteinExistence type="predicted"/>
<reference evidence="2 3" key="1">
    <citation type="journal article" date="2023" name="Microbiol. Spectr.">
        <title>Symbiosis of Carpenter Bees with Uncharacterized Lactic Acid Bacteria Showing NAD Auxotrophy.</title>
        <authorList>
            <person name="Kawasaki S."/>
            <person name="Ozawa K."/>
            <person name="Mori T."/>
            <person name="Yamamoto A."/>
            <person name="Ito M."/>
            <person name="Ohkuma M."/>
            <person name="Sakamoto M."/>
            <person name="Matsutani M."/>
        </authorList>
    </citation>
    <scope>NUCLEOTIDE SEQUENCE [LARGE SCALE GENOMIC DNA]</scope>
    <source>
        <strain evidence="2 3">Kim32-2</strain>
    </source>
</reference>
<dbReference type="RefSeq" id="WP_317637757.1">
    <property type="nucleotide sequence ID" value="NZ_AP026803.1"/>
</dbReference>
<dbReference type="Proteomes" id="UP001321741">
    <property type="component" value="Chromosome"/>
</dbReference>
<accession>A0ABM8BFQ1</accession>
<feature type="transmembrane region" description="Helical" evidence="1">
    <location>
        <begin position="7"/>
        <end position="29"/>
    </location>
</feature>